<evidence type="ECO:0000256" key="1">
    <source>
        <dbReference type="SAM" id="Phobius"/>
    </source>
</evidence>
<evidence type="ECO:0000313" key="2">
    <source>
        <dbReference type="EMBL" id="MDO9713791.1"/>
    </source>
</evidence>
<proteinExistence type="predicted"/>
<comment type="caution">
    <text evidence="2">The sequence shown here is derived from an EMBL/GenBank/DDBJ whole genome shotgun (WGS) entry which is preliminary data.</text>
</comment>
<reference evidence="2 3" key="1">
    <citation type="submission" date="2023-08" db="EMBL/GenBank/DDBJ databases">
        <title>The draft genome sequence of Paracraurococcus sp. LOR1-02.</title>
        <authorList>
            <person name="Kingkaew E."/>
            <person name="Tanasupawat S."/>
        </authorList>
    </citation>
    <scope>NUCLEOTIDE SEQUENCE [LARGE SCALE GENOMIC DNA]</scope>
    <source>
        <strain evidence="2 3">LOR1-02</strain>
    </source>
</reference>
<feature type="transmembrane region" description="Helical" evidence="1">
    <location>
        <begin position="32"/>
        <end position="50"/>
    </location>
</feature>
<keyword evidence="1" id="KW-0812">Transmembrane</keyword>
<dbReference type="Proteomes" id="UP001243009">
    <property type="component" value="Unassembled WGS sequence"/>
</dbReference>
<evidence type="ECO:0000313" key="3">
    <source>
        <dbReference type="Proteomes" id="UP001243009"/>
    </source>
</evidence>
<keyword evidence="1" id="KW-1133">Transmembrane helix</keyword>
<accession>A0ABT9EC52</accession>
<dbReference type="EMBL" id="JAUTWS010000121">
    <property type="protein sequence ID" value="MDO9713791.1"/>
    <property type="molecule type" value="Genomic_DNA"/>
</dbReference>
<dbReference type="RefSeq" id="WP_305108640.1">
    <property type="nucleotide sequence ID" value="NZ_JAUTWS010000121.1"/>
</dbReference>
<protein>
    <submittedName>
        <fullName evidence="2">Uncharacterized protein</fullName>
    </submittedName>
</protein>
<feature type="transmembrane region" description="Helical" evidence="1">
    <location>
        <begin position="7"/>
        <end position="26"/>
    </location>
</feature>
<sequence length="56" mass="6037">MTDSAVVEVLIVLMAGILVAAALLFVKWFRPWSSLASLVLAVIAMVLVALRHNGLF</sequence>
<keyword evidence="1" id="KW-0472">Membrane</keyword>
<gene>
    <name evidence="2" type="ORF">Q7A36_36110</name>
</gene>
<keyword evidence="3" id="KW-1185">Reference proteome</keyword>
<name>A0ABT9EC52_9PROT</name>
<organism evidence="2 3">
    <name type="scientific">Paracraurococcus lichenis</name>
    <dbReference type="NCBI Taxonomy" id="3064888"/>
    <lineage>
        <taxon>Bacteria</taxon>
        <taxon>Pseudomonadati</taxon>
        <taxon>Pseudomonadota</taxon>
        <taxon>Alphaproteobacteria</taxon>
        <taxon>Acetobacterales</taxon>
        <taxon>Roseomonadaceae</taxon>
        <taxon>Paracraurococcus</taxon>
    </lineage>
</organism>